<dbReference type="STRING" id="157652.A0A371FPR5"/>
<keyword evidence="4" id="KW-0805">Transcription regulation</keyword>
<dbReference type="InterPro" id="IPR049914">
    <property type="entry name" value="PHD1-3/5-6"/>
</dbReference>
<dbReference type="PANTHER" id="PTHR33304:SF15">
    <property type="entry name" value="ZINC FINGER PHD-TYPE DOMAIN-CONTAINING PROTEIN"/>
    <property type="match status" value="1"/>
</dbReference>
<feature type="compositionally biased region" description="Basic and acidic residues" evidence="6">
    <location>
        <begin position="419"/>
        <end position="428"/>
    </location>
</feature>
<evidence type="ECO:0000256" key="3">
    <source>
        <dbReference type="ARBA" id="ARBA00022833"/>
    </source>
</evidence>
<dbReference type="InterPro" id="IPR019787">
    <property type="entry name" value="Znf_PHD-finger"/>
</dbReference>
<proteinExistence type="predicted"/>
<gene>
    <name evidence="8" type="primary">BAZ1B</name>
    <name evidence="8" type="ORF">CR513_39127</name>
</gene>
<dbReference type="GO" id="GO:0008270">
    <property type="term" value="F:zinc ion binding"/>
    <property type="evidence" value="ECO:0007669"/>
    <property type="project" value="UniProtKB-KW"/>
</dbReference>
<accession>A0A371FPR5</accession>
<dbReference type="Gene3D" id="3.30.40.10">
    <property type="entry name" value="Zinc/RING finger domain, C3HC4 (zinc finger)"/>
    <property type="match status" value="1"/>
</dbReference>
<dbReference type="EMBL" id="QJKJ01008251">
    <property type="protein sequence ID" value="RDX80335.1"/>
    <property type="molecule type" value="Genomic_DNA"/>
</dbReference>
<feature type="compositionally biased region" description="Basic and acidic residues" evidence="6">
    <location>
        <begin position="479"/>
        <end position="499"/>
    </location>
</feature>
<protein>
    <submittedName>
        <fullName evidence="8">Tyrosine-protein kinase BAZ1B</fullName>
    </submittedName>
</protein>
<dbReference type="InterPro" id="IPR013083">
    <property type="entry name" value="Znf_RING/FYVE/PHD"/>
</dbReference>
<keyword evidence="2" id="KW-0863">Zinc-finger</keyword>
<dbReference type="Pfam" id="PF23121">
    <property type="entry name" value="SPOC_AIPP2"/>
    <property type="match status" value="1"/>
</dbReference>
<evidence type="ECO:0000313" key="8">
    <source>
        <dbReference type="EMBL" id="RDX80335.1"/>
    </source>
</evidence>
<dbReference type="SUPFAM" id="SSF57903">
    <property type="entry name" value="FYVE/PHD zinc finger"/>
    <property type="match status" value="1"/>
</dbReference>
<dbReference type="GO" id="GO:0034244">
    <property type="term" value="P:negative regulation of transcription elongation by RNA polymerase II"/>
    <property type="evidence" value="ECO:0007669"/>
    <property type="project" value="InterPro"/>
</dbReference>
<comment type="caution">
    <text evidence="8">The sequence shown here is derived from an EMBL/GenBank/DDBJ whole genome shotgun (WGS) entry which is preliminary data.</text>
</comment>
<dbReference type="OrthoDB" id="1421543at2759"/>
<evidence type="ECO:0000313" key="9">
    <source>
        <dbReference type="Proteomes" id="UP000257109"/>
    </source>
</evidence>
<keyword evidence="5" id="KW-0804">Transcription</keyword>
<evidence type="ECO:0000256" key="2">
    <source>
        <dbReference type="ARBA" id="ARBA00022771"/>
    </source>
</evidence>
<feature type="compositionally biased region" description="Basic and acidic residues" evidence="6">
    <location>
        <begin position="458"/>
        <end position="470"/>
    </location>
</feature>
<keyword evidence="8" id="KW-0418">Kinase</keyword>
<evidence type="ECO:0000256" key="1">
    <source>
        <dbReference type="ARBA" id="ARBA00022723"/>
    </source>
</evidence>
<reference evidence="8" key="1">
    <citation type="submission" date="2018-05" db="EMBL/GenBank/DDBJ databases">
        <title>Draft genome of Mucuna pruriens seed.</title>
        <authorList>
            <person name="Nnadi N.E."/>
            <person name="Vos R."/>
            <person name="Hasami M.H."/>
            <person name="Devisetty U.K."/>
            <person name="Aguiy J.C."/>
        </authorList>
    </citation>
    <scope>NUCLEOTIDE SEQUENCE [LARGE SCALE GENOMIC DNA]</scope>
    <source>
        <strain evidence="8">JCA_2017</strain>
    </source>
</reference>
<evidence type="ECO:0000259" key="7">
    <source>
        <dbReference type="SMART" id="SM00249"/>
    </source>
</evidence>
<sequence>MVILIGRIHLVECRSASDDSFPAVAGRTFLVPKQTKGVIISKSSTIQRARTYQIQLANPSGASDLMGDEGTSKLGKQYKSMPDYLRSPYRKNVWLIQWSILDNYHGKIKPNIKYIAMGENKCIAGKGSLSSLNSISLTLEGGMYLEMIFAQHYHTLWREIKLLWCEVSFYTQLRSSMTFAPFVAPPVTVCDICGDVGLEKKLAICSKCNDGAEHIYCMRVILEEVPEGDWMCEDCMARKAKKNIAIPNIRKGKNLGLLSKSVPFDNVSSVKLSGTSSEVIQANAFRPVIHRGESIASTCVGIQAHVSTYASKEVLALVDRLPDIIVLEELPRLRMWPSQFMESRDTEENIALYFFAEDLHRTYYRGLIEYMNKNDLALKGNMDGIELLIFPSNRARSSSDQLSLGGVDNCNSGCSDSRQSLDGKEKTSESVLDLETLEPKSATPEVGPWLSVGNVGDKPNKDVKGKKPVEENNNADNVQLHDKLPMDEKNNAGRPESSRHPSPSLVSSTNYEEILDLPDWQAVETLFFLSKR</sequence>
<dbReference type="InterPro" id="IPR001965">
    <property type="entry name" value="Znf_PHD"/>
</dbReference>
<dbReference type="Pfam" id="PF00628">
    <property type="entry name" value="PHD"/>
    <property type="match status" value="1"/>
</dbReference>
<feature type="non-terminal residue" evidence="8">
    <location>
        <position position="1"/>
    </location>
</feature>
<dbReference type="PANTHER" id="PTHR33304">
    <property type="match status" value="1"/>
</dbReference>
<keyword evidence="8" id="KW-0808">Transferase</keyword>
<dbReference type="SMART" id="SM00249">
    <property type="entry name" value="PHD"/>
    <property type="match status" value="1"/>
</dbReference>
<keyword evidence="9" id="KW-1185">Reference proteome</keyword>
<dbReference type="InterPro" id="IPR056280">
    <property type="entry name" value="AIPP2-like_SPOC"/>
</dbReference>
<name>A0A371FPR5_MUCPR</name>
<keyword evidence="3" id="KW-0862">Zinc</keyword>
<evidence type="ECO:0000256" key="4">
    <source>
        <dbReference type="ARBA" id="ARBA00023015"/>
    </source>
</evidence>
<dbReference type="GO" id="GO:0140566">
    <property type="term" value="F:histone reader activity"/>
    <property type="evidence" value="ECO:0007669"/>
    <property type="project" value="InterPro"/>
</dbReference>
<dbReference type="GO" id="GO:0016301">
    <property type="term" value="F:kinase activity"/>
    <property type="evidence" value="ECO:0007669"/>
    <property type="project" value="UniProtKB-KW"/>
</dbReference>
<evidence type="ECO:0000256" key="6">
    <source>
        <dbReference type="SAM" id="MobiDB-lite"/>
    </source>
</evidence>
<organism evidence="8 9">
    <name type="scientific">Mucuna pruriens</name>
    <name type="common">Velvet bean</name>
    <name type="synonym">Dolichos pruriens</name>
    <dbReference type="NCBI Taxonomy" id="157652"/>
    <lineage>
        <taxon>Eukaryota</taxon>
        <taxon>Viridiplantae</taxon>
        <taxon>Streptophyta</taxon>
        <taxon>Embryophyta</taxon>
        <taxon>Tracheophyta</taxon>
        <taxon>Spermatophyta</taxon>
        <taxon>Magnoliopsida</taxon>
        <taxon>eudicotyledons</taxon>
        <taxon>Gunneridae</taxon>
        <taxon>Pentapetalae</taxon>
        <taxon>rosids</taxon>
        <taxon>fabids</taxon>
        <taxon>Fabales</taxon>
        <taxon>Fabaceae</taxon>
        <taxon>Papilionoideae</taxon>
        <taxon>50 kb inversion clade</taxon>
        <taxon>NPAAA clade</taxon>
        <taxon>indigoferoid/millettioid clade</taxon>
        <taxon>Phaseoleae</taxon>
        <taxon>Mucuna</taxon>
    </lineage>
</organism>
<feature type="compositionally biased region" description="Polar residues" evidence="6">
    <location>
        <begin position="409"/>
        <end position="418"/>
    </location>
</feature>
<evidence type="ECO:0000256" key="5">
    <source>
        <dbReference type="ARBA" id="ARBA00023163"/>
    </source>
</evidence>
<dbReference type="Proteomes" id="UP000257109">
    <property type="component" value="Unassembled WGS sequence"/>
</dbReference>
<keyword evidence="1" id="KW-0479">Metal-binding</keyword>
<dbReference type="AlphaFoldDB" id="A0A371FPR5"/>
<feature type="domain" description="Zinc finger PHD-type" evidence="7">
    <location>
        <begin position="189"/>
        <end position="236"/>
    </location>
</feature>
<dbReference type="InterPro" id="IPR011011">
    <property type="entry name" value="Znf_FYVE_PHD"/>
</dbReference>
<feature type="region of interest" description="Disordered" evidence="6">
    <location>
        <begin position="400"/>
        <end position="507"/>
    </location>
</feature>